<dbReference type="AlphaFoldDB" id="A0A238KRR2"/>
<dbReference type="SUPFAM" id="SSF69318">
    <property type="entry name" value="Integrin alpha N-terminal domain"/>
    <property type="match status" value="1"/>
</dbReference>
<organism evidence="4 5">
    <name type="scientific">Actibacterium lipolyticum</name>
    <dbReference type="NCBI Taxonomy" id="1524263"/>
    <lineage>
        <taxon>Bacteria</taxon>
        <taxon>Pseudomonadati</taxon>
        <taxon>Pseudomonadota</taxon>
        <taxon>Alphaproteobacteria</taxon>
        <taxon>Rhodobacterales</taxon>
        <taxon>Roseobacteraceae</taxon>
        <taxon>Actibacterium</taxon>
    </lineage>
</organism>
<evidence type="ECO:0000256" key="2">
    <source>
        <dbReference type="SAM" id="SignalP"/>
    </source>
</evidence>
<name>A0A238KRR2_9RHOB</name>
<feature type="chain" id="PRO_5012330819" evidence="2">
    <location>
        <begin position="35"/>
        <end position="534"/>
    </location>
</feature>
<dbReference type="EMBL" id="FXYE01000002">
    <property type="protein sequence ID" value="SMX44812.1"/>
    <property type="molecule type" value="Genomic_DNA"/>
</dbReference>
<feature type="domain" description="ASPIC/UnbV" evidence="3">
    <location>
        <begin position="455"/>
        <end position="521"/>
    </location>
</feature>
<keyword evidence="1 2" id="KW-0732">Signal</keyword>
<dbReference type="PANTHER" id="PTHR16026:SF0">
    <property type="entry name" value="CARTILAGE ACIDIC PROTEIN 1"/>
    <property type="match status" value="1"/>
</dbReference>
<sequence length="534" mass="56894">MPSKAWPRLPYRISLEMRLNTSIILALMAGAAQADPAFVERGAQLGIDHQYVGGWEHFVGGGIAAFDCDGDALPELYAAGGQAPAALLRNSSQRGGTLSFQQNTPVSLALTGVIGAYPLDVDSDGWQDLFVLRVGENQLLKGGPDCSFAPFPNALGLSGGDKWSTAFSAAWEDGNDLPTLAIGNYVDRHNPEGPFQTCDTNELLRPKGRGYGAPVDLSPGYCALSMLFSDWGRTGRADLRVSNDRHYYVKGGQEQMWAMQPSPRLYGEGDGWRRYMLWGMGIASRDISGDGLPEVYLSSMGDQKLQMLADGATGPDFRDATFEKGTTAHRPHMGGDGRPSTGWHVAFGDVQNDGRDDIFIAKGNVEQMPGSAMKDPNNLLLQLDDGRFAEGGGDAGVASMARSRGAALVDLNLDGRLDLAVVNRRAPVEVYENVTSDAGQWLLLSLRQPAPNVDAIGAWLEVKTETGVQSRELTVGGGHAGGTAGFQHFGLGDQAEAQVRVIWPGGVVSDWATVQAGQVLTLSPDGASLSVTAR</sequence>
<proteinExistence type="predicted"/>
<evidence type="ECO:0000313" key="4">
    <source>
        <dbReference type="EMBL" id="SMX44812.1"/>
    </source>
</evidence>
<dbReference type="InterPro" id="IPR013517">
    <property type="entry name" value="FG-GAP"/>
</dbReference>
<dbReference type="InterPro" id="IPR028994">
    <property type="entry name" value="Integrin_alpha_N"/>
</dbReference>
<evidence type="ECO:0000259" key="3">
    <source>
        <dbReference type="Pfam" id="PF07593"/>
    </source>
</evidence>
<dbReference type="Pfam" id="PF07593">
    <property type="entry name" value="UnbV_ASPIC"/>
    <property type="match status" value="1"/>
</dbReference>
<feature type="signal peptide" evidence="2">
    <location>
        <begin position="1"/>
        <end position="34"/>
    </location>
</feature>
<dbReference type="Gene3D" id="2.130.10.130">
    <property type="entry name" value="Integrin alpha, N-terminal"/>
    <property type="match status" value="1"/>
</dbReference>
<protein>
    <submittedName>
        <fullName evidence="4">ASPIC and UnbV</fullName>
    </submittedName>
</protein>
<dbReference type="InterPro" id="IPR011519">
    <property type="entry name" value="UnbV_ASPIC"/>
</dbReference>
<accession>A0A238KRR2</accession>
<dbReference type="Pfam" id="PF13517">
    <property type="entry name" value="FG-GAP_3"/>
    <property type="match status" value="1"/>
</dbReference>
<dbReference type="PANTHER" id="PTHR16026">
    <property type="entry name" value="CARTILAGE ACIDIC PROTEIN 1"/>
    <property type="match status" value="1"/>
</dbReference>
<dbReference type="Proteomes" id="UP000202922">
    <property type="component" value="Unassembled WGS sequence"/>
</dbReference>
<keyword evidence="5" id="KW-1185">Reference proteome</keyword>
<gene>
    <name evidence="4" type="ORF">COL8621_02639</name>
</gene>
<evidence type="ECO:0000256" key="1">
    <source>
        <dbReference type="ARBA" id="ARBA00022729"/>
    </source>
</evidence>
<evidence type="ECO:0000313" key="5">
    <source>
        <dbReference type="Proteomes" id="UP000202922"/>
    </source>
</evidence>
<reference evidence="5" key="1">
    <citation type="submission" date="2017-05" db="EMBL/GenBank/DDBJ databases">
        <authorList>
            <person name="Rodrigo-Torres L."/>
            <person name="Arahal R. D."/>
            <person name="Lucena T."/>
        </authorList>
    </citation>
    <scope>NUCLEOTIDE SEQUENCE [LARGE SCALE GENOMIC DNA]</scope>
    <source>
        <strain evidence="5">CECT 8621</strain>
    </source>
</reference>
<dbReference type="InterPro" id="IPR027039">
    <property type="entry name" value="Crtac1"/>
</dbReference>